<dbReference type="Pfam" id="PF17817">
    <property type="entry name" value="PDZ_5"/>
    <property type="match status" value="1"/>
</dbReference>
<dbReference type="InterPro" id="IPR040645">
    <property type="entry name" value="Neurabin-1/2_PDZ"/>
</dbReference>
<comment type="caution">
    <text evidence="12">The sequence shown here is derived from an EMBL/GenBank/DDBJ whole genome shotgun (WGS) entry which is preliminary data.</text>
</comment>
<feature type="region of interest" description="Disordered" evidence="10">
    <location>
        <begin position="66"/>
        <end position="98"/>
    </location>
</feature>
<evidence type="ECO:0000256" key="6">
    <source>
        <dbReference type="ARBA" id="ARBA00023054"/>
    </source>
</evidence>
<gene>
    <name evidence="12" type="ORF">XENOCAPTIV_021956</name>
</gene>
<feature type="domain" description="Neurabin-1/2 PDZ" evidence="11">
    <location>
        <begin position="243"/>
        <end position="278"/>
    </location>
</feature>
<evidence type="ECO:0000256" key="8">
    <source>
        <dbReference type="ARBA" id="ARBA00023212"/>
    </source>
</evidence>
<evidence type="ECO:0000256" key="1">
    <source>
        <dbReference type="ARBA" id="ARBA00004245"/>
    </source>
</evidence>
<accession>A0ABV0QMJ6</accession>
<feature type="compositionally biased region" description="Polar residues" evidence="10">
    <location>
        <begin position="77"/>
        <end position="87"/>
    </location>
</feature>
<feature type="compositionally biased region" description="Low complexity" evidence="10">
    <location>
        <begin position="243"/>
        <end position="254"/>
    </location>
</feature>
<keyword evidence="7" id="KW-0009">Actin-binding</keyword>
<dbReference type="PANTHER" id="PTHR16154:SF24">
    <property type="entry name" value="NEURABIN-2"/>
    <property type="match status" value="1"/>
</dbReference>
<comment type="subcellular location">
    <subcellularLocation>
        <location evidence="1">Cytoplasm</location>
        <location evidence="1">Cytoskeleton</location>
    </subcellularLocation>
    <subcellularLocation>
        <location evidence="9">Synapse</location>
    </subcellularLocation>
</comment>
<evidence type="ECO:0000313" key="12">
    <source>
        <dbReference type="EMBL" id="MEQ2197055.1"/>
    </source>
</evidence>
<keyword evidence="5" id="KW-0770">Synapse</keyword>
<evidence type="ECO:0000256" key="7">
    <source>
        <dbReference type="ARBA" id="ARBA00023203"/>
    </source>
</evidence>
<keyword evidence="4" id="KW-0597">Phosphoprotein</keyword>
<evidence type="ECO:0000256" key="2">
    <source>
        <dbReference type="ARBA" id="ARBA00022473"/>
    </source>
</evidence>
<proteinExistence type="predicted"/>
<dbReference type="Proteomes" id="UP001434883">
    <property type="component" value="Unassembled WGS sequence"/>
</dbReference>
<evidence type="ECO:0000256" key="9">
    <source>
        <dbReference type="ARBA" id="ARBA00034103"/>
    </source>
</evidence>
<keyword evidence="6" id="KW-0175">Coiled coil</keyword>
<evidence type="ECO:0000256" key="10">
    <source>
        <dbReference type="SAM" id="MobiDB-lite"/>
    </source>
</evidence>
<evidence type="ECO:0000313" key="13">
    <source>
        <dbReference type="Proteomes" id="UP001434883"/>
    </source>
</evidence>
<evidence type="ECO:0000256" key="3">
    <source>
        <dbReference type="ARBA" id="ARBA00022490"/>
    </source>
</evidence>
<organism evidence="12 13">
    <name type="scientific">Xenoophorus captivus</name>
    <dbReference type="NCBI Taxonomy" id="1517983"/>
    <lineage>
        <taxon>Eukaryota</taxon>
        <taxon>Metazoa</taxon>
        <taxon>Chordata</taxon>
        <taxon>Craniata</taxon>
        <taxon>Vertebrata</taxon>
        <taxon>Euteleostomi</taxon>
        <taxon>Actinopterygii</taxon>
        <taxon>Neopterygii</taxon>
        <taxon>Teleostei</taxon>
        <taxon>Neoteleostei</taxon>
        <taxon>Acanthomorphata</taxon>
        <taxon>Ovalentaria</taxon>
        <taxon>Atherinomorphae</taxon>
        <taxon>Cyprinodontiformes</taxon>
        <taxon>Goodeidae</taxon>
        <taxon>Xenoophorus</taxon>
    </lineage>
</organism>
<evidence type="ECO:0000256" key="5">
    <source>
        <dbReference type="ARBA" id="ARBA00023018"/>
    </source>
</evidence>
<protein>
    <recommendedName>
        <fullName evidence="11">Neurabin-1/2 PDZ domain-containing protein</fullName>
    </recommendedName>
</protein>
<keyword evidence="8" id="KW-0206">Cytoskeleton</keyword>
<evidence type="ECO:0000256" key="4">
    <source>
        <dbReference type="ARBA" id="ARBA00022553"/>
    </source>
</evidence>
<keyword evidence="13" id="KW-1185">Reference proteome</keyword>
<sequence>KEEALKLSIPRASSLNENVNHSALLKLGDTVSERVNRFDSKTGAESGSSSFGLSKLQETRRIFEQRTLQPPEEVGSVQRSTAGQAISQEKDGFGLSGDSYLNSSLSSITVTVTSASFEAKSEPGAQEEETEQMGTTMVESQAKEKDFSTEASGGTLVQAEVHACLEKGEKEPPPSSPTSGEKGEDSEWREKEEYENDEDGSRREDYSEGDLVDISAYSGIGEEDSGGSQLDDEDDEEDEEPYQPESSCSEMPGLPEEEEAPPPSRKIRFSTEPIKVSSLCFSSLYILPH</sequence>
<dbReference type="EMBL" id="JAHRIN010017289">
    <property type="protein sequence ID" value="MEQ2197055.1"/>
    <property type="molecule type" value="Genomic_DNA"/>
</dbReference>
<keyword evidence="2" id="KW-0217">Developmental protein</keyword>
<feature type="non-terminal residue" evidence="12">
    <location>
        <position position="1"/>
    </location>
</feature>
<reference evidence="12 13" key="1">
    <citation type="submission" date="2021-06" db="EMBL/GenBank/DDBJ databases">
        <authorList>
            <person name="Palmer J.M."/>
        </authorList>
    </citation>
    <scope>NUCLEOTIDE SEQUENCE [LARGE SCALE GENOMIC DNA]</scope>
    <source>
        <strain evidence="12 13">XC_2019</strain>
        <tissue evidence="12">Muscle</tissue>
    </source>
</reference>
<feature type="compositionally biased region" description="Basic and acidic residues" evidence="10">
    <location>
        <begin position="163"/>
        <end position="172"/>
    </location>
</feature>
<dbReference type="InterPro" id="IPR043446">
    <property type="entry name" value="Neurabin-like"/>
</dbReference>
<evidence type="ECO:0000259" key="11">
    <source>
        <dbReference type="Pfam" id="PF17817"/>
    </source>
</evidence>
<keyword evidence="3" id="KW-0963">Cytoplasm</keyword>
<dbReference type="PANTHER" id="PTHR16154">
    <property type="entry name" value="NEURABIN"/>
    <property type="match status" value="1"/>
</dbReference>
<name>A0ABV0QMJ6_9TELE</name>
<feature type="region of interest" description="Disordered" evidence="10">
    <location>
        <begin position="115"/>
        <end position="271"/>
    </location>
</feature>
<feature type="compositionally biased region" description="Acidic residues" evidence="10">
    <location>
        <begin position="221"/>
        <end position="242"/>
    </location>
</feature>
<feature type="compositionally biased region" description="Basic and acidic residues" evidence="10">
    <location>
        <begin position="181"/>
        <end position="192"/>
    </location>
</feature>